<evidence type="ECO:0000259" key="1">
    <source>
        <dbReference type="Pfam" id="PF13360"/>
    </source>
</evidence>
<keyword evidence="3" id="KW-1185">Reference proteome</keyword>
<reference evidence="2 3" key="1">
    <citation type="journal article" date="2013" name="Mar. Genomics">
        <title>Expression of sulfatases in Rhodopirellula baltica and the diversity of sulfatases in the genus Rhodopirellula.</title>
        <authorList>
            <person name="Wegner C.E."/>
            <person name="Richter-Heitmann T."/>
            <person name="Klindworth A."/>
            <person name="Klockow C."/>
            <person name="Richter M."/>
            <person name="Achstetter T."/>
            <person name="Glockner F.O."/>
            <person name="Harder J."/>
        </authorList>
    </citation>
    <scope>NUCLEOTIDE SEQUENCE [LARGE SCALE GENOMIC DNA]</scope>
    <source>
        <strain evidence="2 3">SM41</strain>
    </source>
</reference>
<dbReference type="Gene3D" id="2.130.10.10">
    <property type="entry name" value="YVTN repeat-like/Quinoprotein amine dehydrogenase"/>
    <property type="match status" value="1"/>
</dbReference>
<dbReference type="InterPro" id="IPR015943">
    <property type="entry name" value="WD40/YVTN_repeat-like_dom_sf"/>
</dbReference>
<dbReference type="PANTHER" id="PTHR34512">
    <property type="entry name" value="CELL SURFACE PROTEIN"/>
    <property type="match status" value="1"/>
</dbReference>
<dbReference type="Pfam" id="PF13360">
    <property type="entry name" value="PQQ_2"/>
    <property type="match status" value="1"/>
</dbReference>
<dbReference type="InterPro" id="IPR011047">
    <property type="entry name" value="Quinoprotein_ADH-like_sf"/>
</dbReference>
<dbReference type="PANTHER" id="PTHR34512:SF30">
    <property type="entry name" value="OUTER MEMBRANE PROTEIN ASSEMBLY FACTOR BAMB"/>
    <property type="match status" value="1"/>
</dbReference>
<dbReference type="SMART" id="SM00564">
    <property type="entry name" value="PQQ"/>
    <property type="match status" value="3"/>
</dbReference>
<gene>
    <name evidence="2" type="ORF">RSSM_04232</name>
</gene>
<dbReference type="GO" id="GO:0004674">
    <property type="term" value="F:protein serine/threonine kinase activity"/>
    <property type="evidence" value="ECO:0007669"/>
    <property type="project" value="UniProtKB-KW"/>
</dbReference>
<sequence length="762" mass="83210">MSPTTSTLLRTVHADVGFFRSHIGSLLAATAFVFATVTSLSAFADETADWTFWRGPHFNGVAEAEGLVDDWDAEGGDDSNLLWKRDDLGARSTPVVMDGRLYTITRADRGTPIEGEKVVCLDAKTGETLWENRFNVWMSDVPDTRVGWSSVVADPESGNVYALGVCDLFLCINGKTGQTIWSKPLHEQFGLLSTYGGRTNFPVVHEDLVIISGIIINWGDAAKPNHRLIAMDKLTGEVIWFSGTRDLPHDTTYSAPTLTTIDGQRQLILGTGDGAIWGFQPRTGKPLWHYDLSRRGIFATPLVDGNRVYCSHSEENVSGSAMGAIAALEVTGSGDDTTVKELWKLDELVVGRSAPVVVDGRLYVVDDRCKLWVIDADTGDMIAERITVGDRKQWPSLLYADEKLYILTENGRWAIAEITEDGVDFINKGRLRNEAFYASPILAGGKLYFQGTSALYCVGTEEGKQTAVSLAEQLVGETPIEQNSEITQLLVTPAELLVEPGQSVELSVRVFNELGQQLAAPGNGDVTYAVSGPGRIENSTFIASEEASHEAAVITASIGSVTGSARVRIVPPLPWKFTFDDLSDPPVTWVGARYRHQIRPVDGSPALVKVSTIPKGARSRAWMGSSELNNYTIAADVQGKRSNGQMPDIGLTAHGYVLDLMGNSQQLQIRTWSPQLRMAQTVDFPWEPDRWYRMKLRAEVKGSGENAVAVLQGKVWPRDEAEPEAWTVTAEDKSPVMTASPGLYGNAKVAEIAIDNLEVTEN</sequence>
<evidence type="ECO:0000313" key="2">
    <source>
        <dbReference type="EMBL" id="EMI54316.1"/>
    </source>
</evidence>
<name>M5U8Y0_9BACT</name>
<keyword evidence="2" id="KW-0723">Serine/threonine-protein kinase</keyword>
<feature type="domain" description="Pyrrolo-quinoline quinone repeat" evidence="1">
    <location>
        <begin position="116"/>
        <end position="380"/>
    </location>
</feature>
<dbReference type="EMBL" id="ANOH01000283">
    <property type="protein sequence ID" value="EMI54316.1"/>
    <property type="molecule type" value="Genomic_DNA"/>
</dbReference>
<dbReference type="InterPro" id="IPR018391">
    <property type="entry name" value="PQQ_b-propeller_rpt"/>
</dbReference>
<comment type="caution">
    <text evidence="2">The sequence shown here is derived from an EMBL/GenBank/DDBJ whole genome shotgun (WGS) entry which is preliminary data.</text>
</comment>
<keyword evidence="2" id="KW-0418">Kinase</keyword>
<dbReference type="Proteomes" id="UP000011885">
    <property type="component" value="Unassembled WGS sequence"/>
</dbReference>
<organism evidence="2 3">
    <name type="scientific">Rhodopirellula sallentina SM41</name>
    <dbReference type="NCBI Taxonomy" id="1263870"/>
    <lineage>
        <taxon>Bacteria</taxon>
        <taxon>Pseudomonadati</taxon>
        <taxon>Planctomycetota</taxon>
        <taxon>Planctomycetia</taxon>
        <taxon>Pirellulales</taxon>
        <taxon>Pirellulaceae</taxon>
        <taxon>Rhodopirellula</taxon>
    </lineage>
</organism>
<dbReference type="InterPro" id="IPR002372">
    <property type="entry name" value="PQQ_rpt_dom"/>
</dbReference>
<proteinExistence type="predicted"/>
<dbReference type="SUPFAM" id="SSF50998">
    <property type="entry name" value="Quinoprotein alcohol dehydrogenase-like"/>
    <property type="match status" value="1"/>
</dbReference>
<dbReference type="OrthoDB" id="244732at2"/>
<keyword evidence="2" id="KW-0808">Transferase</keyword>
<dbReference type="PATRIC" id="fig|1263870.3.peg.4479"/>
<protein>
    <submittedName>
        <fullName evidence="2">Serine/threonine protein kinase related protein</fullName>
    </submittedName>
</protein>
<evidence type="ECO:0000313" key="3">
    <source>
        <dbReference type="Proteomes" id="UP000011885"/>
    </source>
</evidence>
<dbReference type="Gene3D" id="2.40.10.480">
    <property type="match status" value="1"/>
</dbReference>
<dbReference type="AlphaFoldDB" id="M5U8Y0"/>
<accession>M5U8Y0</accession>
<dbReference type="RefSeq" id="WP_008682499.1">
    <property type="nucleotide sequence ID" value="NZ_ANOH01000283.1"/>
</dbReference>